<dbReference type="PANTHER" id="PTHR35004:SF8">
    <property type="entry name" value="TRANSPOSASE RV3428C-RELATED"/>
    <property type="match status" value="1"/>
</dbReference>
<comment type="similarity">
    <text evidence="1">Belongs to the transposase IS21/IS408/IS1162 family.</text>
</comment>
<evidence type="ECO:0000256" key="3">
    <source>
        <dbReference type="ARBA" id="ARBA00023125"/>
    </source>
</evidence>
<dbReference type="Gene3D" id="1.10.10.60">
    <property type="entry name" value="Homeodomain-like"/>
    <property type="match status" value="1"/>
</dbReference>
<name>A0A6N7IV96_9FIRM</name>
<evidence type="ECO:0000256" key="2">
    <source>
        <dbReference type="ARBA" id="ARBA00022578"/>
    </source>
</evidence>
<dbReference type="InterPro" id="IPR001584">
    <property type="entry name" value="Integrase_cat-core"/>
</dbReference>
<keyword evidence="4" id="KW-0233">DNA recombination</keyword>
<dbReference type="InterPro" id="IPR036397">
    <property type="entry name" value="RNaseH_sf"/>
</dbReference>
<evidence type="ECO:0000313" key="8">
    <source>
        <dbReference type="Proteomes" id="UP000441717"/>
    </source>
</evidence>
<reference evidence="7 8" key="1">
    <citation type="submission" date="2019-10" db="EMBL/GenBank/DDBJ databases">
        <title>Comparative genomics of sulfur disproportionating microorganisms.</title>
        <authorList>
            <person name="Ward L.M."/>
            <person name="Bertran E."/>
            <person name="Johnston D."/>
        </authorList>
    </citation>
    <scope>NUCLEOTIDE SEQUENCE [LARGE SCALE GENOMIC DNA]</scope>
    <source>
        <strain evidence="7 8">DSM 14055</strain>
    </source>
</reference>
<dbReference type="AlphaFoldDB" id="A0A6N7IV96"/>
<keyword evidence="2" id="KW-0815">Transposition</keyword>
<proteinExistence type="inferred from homology"/>
<dbReference type="SUPFAM" id="SSF53098">
    <property type="entry name" value="Ribonuclease H-like"/>
    <property type="match status" value="1"/>
</dbReference>
<dbReference type="OrthoDB" id="3193769at2"/>
<comment type="caution">
    <text evidence="7">The sequence shown here is derived from an EMBL/GenBank/DDBJ whole genome shotgun (WGS) entry which is preliminary data.</text>
</comment>
<accession>A0A6N7IV96</accession>
<evidence type="ECO:0000259" key="6">
    <source>
        <dbReference type="PROSITE" id="PS50994"/>
    </source>
</evidence>
<dbReference type="PROSITE" id="PS50994">
    <property type="entry name" value="INTEGRASE"/>
    <property type="match status" value="1"/>
</dbReference>
<sequence>MTRWKMYAEIHQLKDMGLKKAQVARRLDIDVKTVIKYWEMDADEFARIREQSKHRSRKLDHYHDVILGWLNKFPELSAAQVTDWLKEHYPGVRFRGRTVRRYVAQLREKHHITKERAQRQYQAVADPPMGKQMQLDFGQTTVRKPTGEPVKIYGMGAVLSHSRYRYAQWSDRPLTTSTFIQMLFCCFEYMDGIPEELVFDQDRLLAVCENYGDIIFTHEFERFKQAMGFKVWLCRAGDPESKGRIEALVKYMKGNFAANRPFT</sequence>
<dbReference type="InterPro" id="IPR012337">
    <property type="entry name" value="RNaseH-like_sf"/>
</dbReference>
<evidence type="ECO:0000259" key="5">
    <source>
        <dbReference type="PROSITE" id="PS50531"/>
    </source>
</evidence>
<feature type="domain" description="HTH IS21-type" evidence="5">
    <location>
        <begin position="5"/>
        <end position="70"/>
    </location>
</feature>
<dbReference type="EMBL" id="WHYR01000121">
    <property type="protein sequence ID" value="MQL54036.1"/>
    <property type="molecule type" value="Genomic_DNA"/>
</dbReference>
<keyword evidence="8" id="KW-1185">Reference proteome</keyword>
<protein>
    <submittedName>
        <fullName evidence="7">DDE-type integrase/transposase/recombinase</fullName>
    </submittedName>
</protein>
<dbReference type="GO" id="GO:0015074">
    <property type="term" value="P:DNA integration"/>
    <property type="evidence" value="ECO:0007669"/>
    <property type="project" value="InterPro"/>
</dbReference>
<dbReference type="GO" id="GO:0032196">
    <property type="term" value="P:transposition"/>
    <property type="evidence" value="ECO:0007669"/>
    <property type="project" value="UniProtKB-KW"/>
</dbReference>
<dbReference type="PROSITE" id="PS50531">
    <property type="entry name" value="HTH_IS21"/>
    <property type="match status" value="1"/>
</dbReference>
<dbReference type="GO" id="GO:0003677">
    <property type="term" value="F:DNA binding"/>
    <property type="evidence" value="ECO:0007669"/>
    <property type="project" value="UniProtKB-KW"/>
</dbReference>
<gene>
    <name evidence="7" type="ORF">GFC01_17610</name>
</gene>
<dbReference type="GO" id="GO:0006310">
    <property type="term" value="P:DNA recombination"/>
    <property type="evidence" value="ECO:0007669"/>
    <property type="project" value="UniProtKB-KW"/>
</dbReference>
<keyword evidence="3" id="KW-0238">DNA-binding</keyword>
<dbReference type="InterPro" id="IPR017894">
    <property type="entry name" value="HTH_IS21_transposase_type"/>
</dbReference>
<evidence type="ECO:0000256" key="1">
    <source>
        <dbReference type="ARBA" id="ARBA00009277"/>
    </source>
</evidence>
<feature type="non-terminal residue" evidence="7">
    <location>
        <position position="263"/>
    </location>
</feature>
<evidence type="ECO:0000313" key="7">
    <source>
        <dbReference type="EMBL" id="MQL54036.1"/>
    </source>
</evidence>
<evidence type="ECO:0000256" key="4">
    <source>
        <dbReference type="ARBA" id="ARBA00023172"/>
    </source>
</evidence>
<dbReference type="PANTHER" id="PTHR35004">
    <property type="entry name" value="TRANSPOSASE RV3428C-RELATED"/>
    <property type="match status" value="1"/>
</dbReference>
<dbReference type="Gene3D" id="3.30.420.10">
    <property type="entry name" value="Ribonuclease H-like superfamily/Ribonuclease H"/>
    <property type="match status" value="1"/>
</dbReference>
<feature type="domain" description="Integrase catalytic" evidence="6">
    <location>
        <begin position="124"/>
        <end position="263"/>
    </location>
</feature>
<organism evidence="7 8">
    <name type="scientific">Desulfofundulus thermobenzoicus</name>
    <dbReference type="NCBI Taxonomy" id="29376"/>
    <lineage>
        <taxon>Bacteria</taxon>
        <taxon>Bacillati</taxon>
        <taxon>Bacillota</taxon>
        <taxon>Clostridia</taxon>
        <taxon>Eubacteriales</taxon>
        <taxon>Peptococcaceae</taxon>
        <taxon>Desulfofundulus</taxon>
    </lineage>
</organism>
<dbReference type="Proteomes" id="UP000441717">
    <property type="component" value="Unassembled WGS sequence"/>
</dbReference>